<dbReference type="EMBL" id="CAJGYM010000059">
    <property type="protein sequence ID" value="CAD6195713.1"/>
    <property type="molecule type" value="Genomic_DNA"/>
</dbReference>
<protein>
    <submittedName>
        <fullName evidence="3">Uncharacterized protein</fullName>
    </submittedName>
</protein>
<evidence type="ECO:0000313" key="3">
    <source>
        <dbReference type="EMBL" id="CAD6195713.1"/>
    </source>
</evidence>
<feature type="region of interest" description="Disordered" evidence="1">
    <location>
        <begin position="153"/>
        <end position="281"/>
    </location>
</feature>
<evidence type="ECO:0000256" key="1">
    <source>
        <dbReference type="SAM" id="MobiDB-lite"/>
    </source>
</evidence>
<feature type="chain" id="PRO_5035728909" evidence="2">
    <location>
        <begin position="27"/>
        <end position="300"/>
    </location>
</feature>
<feature type="compositionally biased region" description="Basic and acidic residues" evidence="1">
    <location>
        <begin position="178"/>
        <end position="187"/>
    </location>
</feature>
<feature type="compositionally biased region" description="Acidic residues" evidence="1">
    <location>
        <begin position="205"/>
        <end position="214"/>
    </location>
</feature>
<accession>A0A8S1HGN9</accession>
<sequence length="300" mass="32567">MENTREERRMLFQVVIFIATIGTVSALTCTSCEYQPLDPQSTQCNDTCDGDVCFIVVNKFFNSTINAGCINLKDGDKFKDKAVCQRTDQDNRCACDNADQCNDPQAKLSDFTFVKTEILKDYQMLPQVEPSNSSVQNIASGEGLALTAVPLNGTMDGDDDDHTVEVHSSLGINNSTEPKNEPKKNETEDMVMTKTVGLKVGNNQTEEDGQDDLDSDNKNATIGSNDNSKIGPSRGWGSVEMANVTSYRGQPADDSNSTSSLTTSSTKTNTTKTEKDPNSGFRSSVSLASLFTLLLVFVAL</sequence>
<gene>
    <name evidence="3" type="ORF">CAUJ_LOCUS11632</name>
</gene>
<evidence type="ECO:0000256" key="2">
    <source>
        <dbReference type="SAM" id="SignalP"/>
    </source>
</evidence>
<feature type="signal peptide" evidence="2">
    <location>
        <begin position="1"/>
        <end position="26"/>
    </location>
</feature>
<name>A0A8S1HGN9_9PELO</name>
<reference evidence="3" key="1">
    <citation type="submission" date="2020-10" db="EMBL/GenBank/DDBJ databases">
        <authorList>
            <person name="Kikuchi T."/>
        </authorList>
    </citation>
    <scope>NUCLEOTIDE SEQUENCE</scope>
    <source>
        <strain evidence="3">NKZ352</strain>
    </source>
</reference>
<feature type="compositionally biased region" description="Low complexity" evidence="1">
    <location>
        <begin position="255"/>
        <end position="271"/>
    </location>
</feature>
<feature type="compositionally biased region" description="Polar residues" evidence="1">
    <location>
        <begin position="218"/>
        <end position="230"/>
    </location>
</feature>
<dbReference type="Proteomes" id="UP000835052">
    <property type="component" value="Unassembled WGS sequence"/>
</dbReference>
<keyword evidence="2" id="KW-0732">Signal</keyword>
<dbReference type="OrthoDB" id="5843041at2759"/>
<keyword evidence="4" id="KW-1185">Reference proteome</keyword>
<organism evidence="3 4">
    <name type="scientific">Caenorhabditis auriculariae</name>
    <dbReference type="NCBI Taxonomy" id="2777116"/>
    <lineage>
        <taxon>Eukaryota</taxon>
        <taxon>Metazoa</taxon>
        <taxon>Ecdysozoa</taxon>
        <taxon>Nematoda</taxon>
        <taxon>Chromadorea</taxon>
        <taxon>Rhabditida</taxon>
        <taxon>Rhabditina</taxon>
        <taxon>Rhabditomorpha</taxon>
        <taxon>Rhabditoidea</taxon>
        <taxon>Rhabditidae</taxon>
        <taxon>Peloderinae</taxon>
        <taxon>Caenorhabditis</taxon>
    </lineage>
</organism>
<evidence type="ECO:0000313" key="4">
    <source>
        <dbReference type="Proteomes" id="UP000835052"/>
    </source>
</evidence>
<comment type="caution">
    <text evidence="3">The sequence shown here is derived from an EMBL/GenBank/DDBJ whole genome shotgun (WGS) entry which is preliminary data.</text>
</comment>
<proteinExistence type="predicted"/>
<dbReference type="AlphaFoldDB" id="A0A8S1HGN9"/>